<comment type="caution">
    <text evidence="2">The sequence shown here is derived from an EMBL/GenBank/DDBJ whole genome shotgun (WGS) entry which is preliminary data.</text>
</comment>
<dbReference type="Proteomes" id="UP000186601">
    <property type="component" value="Unassembled WGS sequence"/>
</dbReference>
<evidence type="ECO:0000313" key="3">
    <source>
        <dbReference type="Proteomes" id="UP000186601"/>
    </source>
</evidence>
<evidence type="ECO:0000256" key="1">
    <source>
        <dbReference type="SAM" id="MobiDB-lite"/>
    </source>
</evidence>
<dbReference type="EMBL" id="MLYV02000159">
    <property type="protein sequence ID" value="PSS34064.1"/>
    <property type="molecule type" value="Genomic_DNA"/>
</dbReference>
<dbReference type="OrthoDB" id="2952671at2759"/>
<reference evidence="2 3" key="1">
    <citation type="submission" date="2018-02" db="EMBL/GenBank/DDBJ databases">
        <title>Genome sequence of the basidiomycete white-rot fungus Phlebia centrifuga.</title>
        <authorList>
            <person name="Granchi Z."/>
            <person name="Peng M."/>
            <person name="de Vries R.P."/>
            <person name="Hilden K."/>
            <person name="Makela M.R."/>
            <person name="Grigoriev I."/>
            <person name="Riley R."/>
        </authorList>
    </citation>
    <scope>NUCLEOTIDE SEQUENCE [LARGE SCALE GENOMIC DNA]</scope>
    <source>
        <strain evidence="2 3">FBCC195</strain>
    </source>
</reference>
<feature type="region of interest" description="Disordered" evidence="1">
    <location>
        <begin position="139"/>
        <end position="203"/>
    </location>
</feature>
<dbReference type="AlphaFoldDB" id="A0A2R6RVK9"/>
<keyword evidence="3" id="KW-1185">Reference proteome</keyword>
<feature type="compositionally biased region" description="Polar residues" evidence="1">
    <location>
        <begin position="193"/>
        <end position="203"/>
    </location>
</feature>
<organism evidence="2 3">
    <name type="scientific">Hermanssonia centrifuga</name>
    <dbReference type="NCBI Taxonomy" id="98765"/>
    <lineage>
        <taxon>Eukaryota</taxon>
        <taxon>Fungi</taxon>
        <taxon>Dikarya</taxon>
        <taxon>Basidiomycota</taxon>
        <taxon>Agaricomycotina</taxon>
        <taxon>Agaricomycetes</taxon>
        <taxon>Polyporales</taxon>
        <taxon>Meruliaceae</taxon>
        <taxon>Hermanssonia</taxon>
    </lineage>
</organism>
<gene>
    <name evidence="2" type="ORF">PHLCEN_2v1889</name>
</gene>
<evidence type="ECO:0000313" key="2">
    <source>
        <dbReference type="EMBL" id="PSS34064.1"/>
    </source>
</evidence>
<protein>
    <submittedName>
        <fullName evidence="2">Uncharacterized protein</fullName>
    </submittedName>
</protein>
<proteinExistence type="predicted"/>
<accession>A0A2R6RVK9</accession>
<sequence>MPDTRGKKCQLFPILFQYYNPKLTAILWQWNNTIIFIEDHNLPTSIAFLLANDLSRSSADNKWYFVVYKDRQPGIYTEHADMSEQIDMLADANKSFRKVQGVTAAMIFMLSHGAVKYRPWEPSKSLGNYMPTKVPRPREIFSSAGTRPASSARLPPQPSRTSSSQAPPPPPHTSSSQTPENLPSSKGKLRAQSPPTLSEPHQA</sequence>
<name>A0A2R6RVK9_9APHY</name>